<feature type="region of interest" description="Disordered" evidence="1">
    <location>
        <begin position="74"/>
        <end position="107"/>
    </location>
</feature>
<evidence type="ECO:0000313" key="4">
    <source>
        <dbReference type="Proteomes" id="UP000007934"/>
    </source>
</evidence>
<reference evidence="3 4" key="1">
    <citation type="journal article" date="2011" name="Genome Biol. Evol.">
        <title>Comparative whole genome sequence analysis of the carcinogenic bacterial model pathogen Helicobacter felis.</title>
        <authorList>
            <person name="Arnold I.C."/>
            <person name="Zigova Z."/>
            <person name="Holden M."/>
            <person name="Lawley T.D."/>
            <person name="Rad R."/>
            <person name="Dougan G."/>
            <person name="Falkow S."/>
            <person name="Bentley S.D."/>
            <person name="Muller A."/>
        </authorList>
    </citation>
    <scope>NUCLEOTIDE SEQUENCE [LARGE SCALE GENOMIC DNA]</scope>
    <source>
        <strain evidence="4">ATCC 49179 / CCUG 28539 / NCTC 12436 / CS1</strain>
    </source>
</reference>
<dbReference type="PROSITE" id="PS51257">
    <property type="entry name" value="PROKAR_LIPOPROTEIN"/>
    <property type="match status" value="1"/>
</dbReference>
<dbReference type="AlphaFoldDB" id="E7AAK2"/>
<gene>
    <name evidence="3" type="ordered locus">Hfelis_14380</name>
</gene>
<evidence type="ECO:0000256" key="1">
    <source>
        <dbReference type="SAM" id="MobiDB-lite"/>
    </source>
</evidence>
<keyword evidence="4" id="KW-1185">Reference proteome</keyword>
<feature type="chain" id="PRO_5003217185" description="Lipoprotein" evidence="2">
    <location>
        <begin position="25"/>
        <end position="107"/>
    </location>
</feature>
<evidence type="ECO:0000313" key="3">
    <source>
        <dbReference type="EMBL" id="CBY83522.1"/>
    </source>
</evidence>
<dbReference type="GeneID" id="69053291"/>
<evidence type="ECO:0008006" key="5">
    <source>
        <dbReference type="Google" id="ProtNLM"/>
    </source>
</evidence>
<name>E7AAK2_HELFC</name>
<proteinExistence type="predicted"/>
<dbReference type="KEGG" id="hfe:HFELIS_14380"/>
<feature type="region of interest" description="Disordered" evidence="1">
    <location>
        <begin position="24"/>
        <end position="54"/>
    </location>
</feature>
<protein>
    <recommendedName>
        <fullName evidence="5">Lipoprotein</fullName>
    </recommendedName>
</protein>
<dbReference type="STRING" id="936155.HFELIS_14380"/>
<sequence>MAGLLRSCALAVLCMWLGACKDSAKSTKATPTPTKTTQAQDPALENLEHKMDDAKTTQRIDRIIDTENAIQDATQSTGPIFTPQNSNILQNWNNHEDNLSSPLNHNY</sequence>
<accession>E7AAK2</accession>
<dbReference type="HOGENOM" id="CLU_2193310_0_0_7"/>
<feature type="compositionally biased region" description="Low complexity" evidence="1">
    <location>
        <begin position="26"/>
        <end position="40"/>
    </location>
</feature>
<dbReference type="Proteomes" id="UP000007934">
    <property type="component" value="Chromosome"/>
</dbReference>
<dbReference type="RefSeq" id="WP_013469885.1">
    <property type="nucleotide sequence ID" value="NC_014810.2"/>
</dbReference>
<feature type="signal peptide" evidence="2">
    <location>
        <begin position="1"/>
        <end position="24"/>
    </location>
</feature>
<dbReference type="EMBL" id="FQ670179">
    <property type="protein sequence ID" value="CBY83522.1"/>
    <property type="molecule type" value="Genomic_DNA"/>
</dbReference>
<keyword evidence="2" id="KW-0732">Signal</keyword>
<evidence type="ECO:0000256" key="2">
    <source>
        <dbReference type="SAM" id="SignalP"/>
    </source>
</evidence>
<organism evidence="3 4">
    <name type="scientific">Helicobacter felis (strain ATCC 49179 / CCUG 28539 / NCTC 12436 / CS1)</name>
    <dbReference type="NCBI Taxonomy" id="936155"/>
    <lineage>
        <taxon>Bacteria</taxon>
        <taxon>Pseudomonadati</taxon>
        <taxon>Campylobacterota</taxon>
        <taxon>Epsilonproteobacteria</taxon>
        <taxon>Campylobacterales</taxon>
        <taxon>Helicobacteraceae</taxon>
        <taxon>Helicobacter</taxon>
    </lineage>
</organism>